<dbReference type="EC" id="5.2.1.8" evidence="2"/>
<comment type="similarity">
    <text evidence="1">Belongs to the cyclophilin-type PPIase family.</text>
</comment>
<dbReference type="Pfam" id="PF00160">
    <property type="entry name" value="Pro_isomerase"/>
    <property type="match status" value="1"/>
</dbReference>
<sequence length="122" mass="13297">MIQGGDFTNGNGTGGESIYGGAVFADENFKLNHTRAGEHTPLDELPVVTMNTSMVSYKLEPCSYIINGFCRLPKKLDWLHVVFGKVVAGMHVVHKIEAQGQSTGVPKAKVVIVNRGQLHYVQ</sequence>
<dbReference type="PIRSF" id="PIRSF001467">
    <property type="entry name" value="Peptidylpro_ismrse"/>
    <property type="match status" value="1"/>
</dbReference>
<dbReference type="OrthoDB" id="193499at2759"/>
<evidence type="ECO:0000313" key="7">
    <source>
        <dbReference type="Proteomes" id="UP000636709"/>
    </source>
</evidence>
<dbReference type="Gene3D" id="2.40.100.10">
    <property type="entry name" value="Cyclophilin-like"/>
    <property type="match status" value="1"/>
</dbReference>
<dbReference type="GO" id="GO:0003755">
    <property type="term" value="F:peptidyl-prolyl cis-trans isomerase activity"/>
    <property type="evidence" value="ECO:0007669"/>
    <property type="project" value="UniProtKB-KW"/>
</dbReference>
<evidence type="ECO:0000256" key="1">
    <source>
        <dbReference type="ARBA" id="ARBA00007365"/>
    </source>
</evidence>
<dbReference type="GO" id="GO:0016018">
    <property type="term" value="F:cyclosporin A binding"/>
    <property type="evidence" value="ECO:0007669"/>
    <property type="project" value="TreeGrafter"/>
</dbReference>
<dbReference type="PANTHER" id="PTHR11071">
    <property type="entry name" value="PEPTIDYL-PROLYL CIS-TRANS ISOMERASE"/>
    <property type="match status" value="1"/>
</dbReference>
<evidence type="ECO:0000256" key="2">
    <source>
        <dbReference type="ARBA" id="ARBA00013194"/>
    </source>
</evidence>
<accession>A0A835B4E3</accession>
<comment type="caution">
    <text evidence="6">The sequence shown here is derived from an EMBL/GenBank/DDBJ whole genome shotgun (WGS) entry which is preliminary data.</text>
</comment>
<proteinExistence type="inferred from homology"/>
<dbReference type="PANTHER" id="PTHR11071:SF454">
    <property type="entry name" value="PEPTIDYL-PROLYL CIS-TRANS ISOMERASE"/>
    <property type="match status" value="1"/>
</dbReference>
<dbReference type="AlphaFoldDB" id="A0A835B4E3"/>
<dbReference type="PROSITE" id="PS50072">
    <property type="entry name" value="CSA_PPIASE_2"/>
    <property type="match status" value="1"/>
</dbReference>
<dbReference type="InterPro" id="IPR002130">
    <property type="entry name" value="Cyclophilin-type_PPIase_dom"/>
</dbReference>
<name>A0A835B4E3_9POAL</name>
<gene>
    <name evidence="6" type="ORF">HU200_043267</name>
</gene>
<dbReference type="EMBL" id="JACEFO010002057">
    <property type="protein sequence ID" value="KAF8686988.1"/>
    <property type="molecule type" value="Genomic_DNA"/>
</dbReference>
<dbReference type="Proteomes" id="UP000636709">
    <property type="component" value="Unassembled WGS sequence"/>
</dbReference>
<evidence type="ECO:0000256" key="4">
    <source>
        <dbReference type="ARBA" id="ARBA00023235"/>
    </source>
</evidence>
<dbReference type="InterPro" id="IPR024936">
    <property type="entry name" value="Cyclophilin-type_PPIase"/>
</dbReference>
<dbReference type="GO" id="GO:0005737">
    <property type="term" value="C:cytoplasm"/>
    <property type="evidence" value="ECO:0007669"/>
    <property type="project" value="TreeGrafter"/>
</dbReference>
<keyword evidence="3" id="KW-0697">Rotamase</keyword>
<keyword evidence="7" id="KW-1185">Reference proteome</keyword>
<keyword evidence="4" id="KW-0413">Isomerase</keyword>
<dbReference type="SUPFAM" id="SSF50891">
    <property type="entry name" value="Cyclophilin-like"/>
    <property type="match status" value="1"/>
</dbReference>
<evidence type="ECO:0000313" key="6">
    <source>
        <dbReference type="EMBL" id="KAF8686988.1"/>
    </source>
</evidence>
<feature type="domain" description="PPIase cyclophilin-type" evidence="5">
    <location>
        <begin position="1"/>
        <end position="117"/>
    </location>
</feature>
<protein>
    <recommendedName>
        <fullName evidence="2">peptidylprolyl isomerase</fullName>
        <ecNumber evidence="2">5.2.1.8</ecNumber>
    </recommendedName>
</protein>
<reference evidence="6" key="1">
    <citation type="submission" date="2020-07" db="EMBL/GenBank/DDBJ databases">
        <title>Genome sequence and genetic diversity analysis of an under-domesticated orphan crop, white fonio (Digitaria exilis).</title>
        <authorList>
            <person name="Bennetzen J.L."/>
            <person name="Chen S."/>
            <person name="Ma X."/>
            <person name="Wang X."/>
            <person name="Yssel A.E.J."/>
            <person name="Chaluvadi S.R."/>
            <person name="Johnson M."/>
            <person name="Gangashetty P."/>
            <person name="Hamidou F."/>
            <person name="Sanogo M.D."/>
            <person name="Zwaenepoel A."/>
            <person name="Wallace J."/>
            <person name="Van De Peer Y."/>
            <person name="Van Deynze A."/>
        </authorList>
    </citation>
    <scope>NUCLEOTIDE SEQUENCE</scope>
    <source>
        <tissue evidence="6">Leaves</tissue>
    </source>
</reference>
<organism evidence="6 7">
    <name type="scientific">Digitaria exilis</name>
    <dbReference type="NCBI Taxonomy" id="1010633"/>
    <lineage>
        <taxon>Eukaryota</taxon>
        <taxon>Viridiplantae</taxon>
        <taxon>Streptophyta</taxon>
        <taxon>Embryophyta</taxon>
        <taxon>Tracheophyta</taxon>
        <taxon>Spermatophyta</taxon>
        <taxon>Magnoliopsida</taxon>
        <taxon>Liliopsida</taxon>
        <taxon>Poales</taxon>
        <taxon>Poaceae</taxon>
        <taxon>PACMAD clade</taxon>
        <taxon>Panicoideae</taxon>
        <taxon>Panicodae</taxon>
        <taxon>Paniceae</taxon>
        <taxon>Anthephorinae</taxon>
        <taxon>Digitaria</taxon>
    </lineage>
</organism>
<evidence type="ECO:0000259" key="5">
    <source>
        <dbReference type="PROSITE" id="PS50072"/>
    </source>
</evidence>
<evidence type="ECO:0000256" key="3">
    <source>
        <dbReference type="ARBA" id="ARBA00023110"/>
    </source>
</evidence>
<dbReference type="InterPro" id="IPR029000">
    <property type="entry name" value="Cyclophilin-like_dom_sf"/>
</dbReference>
<dbReference type="GO" id="GO:0006457">
    <property type="term" value="P:protein folding"/>
    <property type="evidence" value="ECO:0007669"/>
    <property type="project" value="TreeGrafter"/>
</dbReference>